<dbReference type="GO" id="GO:0016787">
    <property type="term" value="F:hydrolase activity"/>
    <property type="evidence" value="ECO:0007669"/>
    <property type="project" value="UniProtKB-KW"/>
</dbReference>
<dbReference type="PANTHER" id="PTHR43798">
    <property type="entry name" value="MONOACYLGLYCEROL LIPASE"/>
    <property type="match status" value="1"/>
</dbReference>
<evidence type="ECO:0000256" key="1">
    <source>
        <dbReference type="ARBA" id="ARBA00008645"/>
    </source>
</evidence>
<feature type="domain" description="AB hydrolase-1" evidence="3">
    <location>
        <begin position="125"/>
        <end position="227"/>
    </location>
</feature>
<proteinExistence type="inferred from homology"/>
<name>A0A9J6G3P9_HAELO</name>
<dbReference type="OMA" id="RETPRAC"/>
<evidence type="ECO:0000313" key="4">
    <source>
        <dbReference type="EMBL" id="KAH9369869.1"/>
    </source>
</evidence>
<dbReference type="VEuPathDB" id="VectorBase:HLOH_055854"/>
<dbReference type="PRINTS" id="PR00111">
    <property type="entry name" value="ABHYDROLASE"/>
</dbReference>
<evidence type="ECO:0000259" key="3">
    <source>
        <dbReference type="Pfam" id="PF00561"/>
    </source>
</evidence>
<organism evidence="4 5">
    <name type="scientific">Haemaphysalis longicornis</name>
    <name type="common">Bush tick</name>
    <dbReference type="NCBI Taxonomy" id="44386"/>
    <lineage>
        <taxon>Eukaryota</taxon>
        <taxon>Metazoa</taxon>
        <taxon>Ecdysozoa</taxon>
        <taxon>Arthropoda</taxon>
        <taxon>Chelicerata</taxon>
        <taxon>Arachnida</taxon>
        <taxon>Acari</taxon>
        <taxon>Parasitiformes</taxon>
        <taxon>Ixodida</taxon>
        <taxon>Ixodoidea</taxon>
        <taxon>Ixodidae</taxon>
        <taxon>Haemaphysalinae</taxon>
        <taxon>Haemaphysalis</taxon>
    </lineage>
</organism>
<reference evidence="4 5" key="1">
    <citation type="journal article" date="2020" name="Cell">
        <title>Large-Scale Comparative Analyses of Tick Genomes Elucidate Their Genetic Diversity and Vector Capacities.</title>
        <authorList>
            <consortium name="Tick Genome and Microbiome Consortium (TIGMIC)"/>
            <person name="Jia N."/>
            <person name="Wang J."/>
            <person name="Shi W."/>
            <person name="Du L."/>
            <person name="Sun Y."/>
            <person name="Zhan W."/>
            <person name="Jiang J.F."/>
            <person name="Wang Q."/>
            <person name="Zhang B."/>
            <person name="Ji P."/>
            <person name="Bell-Sakyi L."/>
            <person name="Cui X.M."/>
            <person name="Yuan T.T."/>
            <person name="Jiang B.G."/>
            <person name="Yang W.F."/>
            <person name="Lam T.T."/>
            <person name="Chang Q.C."/>
            <person name="Ding S.J."/>
            <person name="Wang X.J."/>
            <person name="Zhu J.G."/>
            <person name="Ruan X.D."/>
            <person name="Zhao L."/>
            <person name="Wei J.T."/>
            <person name="Ye R.Z."/>
            <person name="Que T.C."/>
            <person name="Du C.H."/>
            <person name="Zhou Y.H."/>
            <person name="Cheng J.X."/>
            <person name="Dai P.F."/>
            <person name="Guo W.B."/>
            <person name="Han X.H."/>
            <person name="Huang E.J."/>
            <person name="Li L.F."/>
            <person name="Wei W."/>
            <person name="Gao Y.C."/>
            <person name="Liu J.Z."/>
            <person name="Shao H.Z."/>
            <person name="Wang X."/>
            <person name="Wang C.C."/>
            <person name="Yang T.C."/>
            <person name="Huo Q.B."/>
            <person name="Li W."/>
            <person name="Chen H.Y."/>
            <person name="Chen S.E."/>
            <person name="Zhou L.G."/>
            <person name="Ni X.B."/>
            <person name="Tian J.H."/>
            <person name="Sheng Y."/>
            <person name="Liu T."/>
            <person name="Pan Y.S."/>
            <person name="Xia L.Y."/>
            <person name="Li J."/>
            <person name="Zhao F."/>
            <person name="Cao W.C."/>
        </authorList>
    </citation>
    <scope>NUCLEOTIDE SEQUENCE [LARGE SCALE GENOMIC DNA]</scope>
    <source>
        <strain evidence="4">HaeL-2018</strain>
    </source>
</reference>
<keyword evidence="2" id="KW-0378">Hydrolase</keyword>
<accession>A0A9J6G3P9</accession>
<dbReference type="OrthoDB" id="190201at2759"/>
<dbReference type="PANTHER" id="PTHR43798:SF14">
    <property type="entry name" value="SERINE HYDROLASE-LIKE PROTEIN DDB_G0286239"/>
    <property type="match status" value="1"/>
</dbReference>
<dbReference type="SUPFAM" id="SSF53474">
    <property type="entry name" value="alpha/beta-Hydrolases"/>
    <property type="match status" value="1"/>
</dbReference>
<dbReference type="InterPro" id="IPR000073">
    <property type="entry name" value="AB_hydrolase_1"/>
</dbReference>
<evidence type="ECO:0000313" key="5">
    <source>
        <dbReference type="Proteomes" id="UP000821853"/>
    </source>
</evidence>
<dbReference type="AlphaFoldDB" id="A0A9J6G3P9"/>
<sequence length="379" mass="41998">MGLPRVRSRMKRNLRSWQCLFTVCAIGLSGRKRGPKLFRYATFVEMRPAWPLKTCCGQVLSLAPDIRLNGSALALARGLLRERSGVGRREASSTSLKERLTRALVVPVPHGQLAGKQWGPDDGQPVLALHGWLDNAAVFEPLVPFLKSEFKLVALDLPGHGLSSHLPQRCHYTRDRYVEEVLSAVDHLKWDTFSVLGHGMGAGIAYYLAAFHPDRVSRLAVIEGSFPATCPGPEPSAAEHRGDASSYTREEVLEILASRGHHSVAAELLMARGCARVSSGRYVFTADRRVRCAPPQGLYPGVFDRRLPRYRNSMMVLQRDSRPLAGTRPQIGALEAIVRCLGAEQCSRFTYVVMDAEKKNMHVTEPDVVARKVNDFMCS</sequence>
<comment type="similarity">
    <text evidence="1">Belongs to the AB hydrolase superfamily.</text>
</comment>
<dbReference type="InterPro" id="IPR029058">
    <property type="entry name" value="AB_hydrolase_fold"/>
</dbReference>
<keyword evidence="5" id="KW-1185">Reference proteome</keyword>
<dbReference type="EMBL" id="JABSTR010000005">
    <property type="protein sequence ID" value="KAH9369869.1"/>
    <property type="molecule type" value="Genomic_DNA"/>
</dbReference>
<dbReference type="Pfam" id="PF00561">
    <property type="entry name" value="Abhydrolase_1"/>
    <property type="match status" value="1"/>
</dbReference>
<dbReference type="Proteomes" id="UP000821853">
    <property type="component" value="Chromosome 3"/>
</dbReference>
<dbReference type="Gene3D" id="3.40.50.1820">
    <property type="entry name" value="alpha/beta hydrolase"/>
    <property type="match status" value="1"/>
</dbReference>
<evidence type="ECO:0000256" key="2">
    <source>
        <dbReference type="ARBA" id="ARBA00022801"/>
    </source>
</evidence>
<dbReference type="GO" id="GO:0016020">
    <property type="term" value="C:membrane"/>
    <property type="evidence" value="ECO:0007669"/>
    <property type="project" value="TreeGrafter"/>
</dbReference>
<gene>
    <name evidence="4" type="ORF">HPB48_013874</name>
</gene>
<comment type="caution">
    <text evidence="4">The sequence shown here is derived from an EMBL/GenBank/DDBJ whole genome shotgun (WGS) entry which is preliminary data.</text>
</comment>
<protein>
    <recommendedName>
        <fullName evidence="3">AB hydrolase-1 domain-containing protein</fullName>
    </recommendedName>
</protein>
<dbReference type="InterPro" id="IPR050266">
    <property type="entry name" value="AB_hydrolase_sf"/>
</dbReference>